<reference evidence="12 13" key="1">
    <citation type="submission" date="2024-04" db="EMBL/GenBank/DDBJ databases">
        <title>Novel genus in family Flammeovirgaceae.</title>
        <authorList>
            <person name="Nguyen T.H."/>
            <person name="Vuong T.Q."/>
            <person name="Le H."/>
            <person name="Kim S.-G."/>
        </authorList>
    </citation>
    <scope>NUCLEOTIDE SEQUENCE [LARGE SCALE GENOMIC DNA]</scope>
    <source>
        <strain evidence="12 13">JCM 23209</strain>
    </source>
</reference>
<sequence>MKIRIVVLLSMIIYACSPVEQQGTQASFSGEKDNPEIYRKATELLNKMTLQEKIGQLNLFTSDWDVTGPTMRKGYKEDIKAGKVGAIFNAYTANYTRELQRLAVEETRLGIPLLFGYDVIHGHRTIFPISLGEAASWDLAAMESSAKVAATEAAAEGIHWTFAPMVDIARDPRWGRVSEGAGEDTYLGVQIAKARVKGFQGDDLSAENTVLACAKHFAAYGMAQAGRDYHTVDMSERVLREVYLPPFKACVDAGVATFMSSFNELDGMPASGNAYLFKEILRDEWGFNGFVVTDYTSINEMIPHGVATNEYEAGALAMNAGIDMDMQGAVYANHLEQLVKDEKVTLQQIDNAVMNILLMKYRLGLFDDPYKYCNEEREKAVIMSDEHLAIARDVARKSIVLLKNEGQTLPLKTENIKIGLIGPLADARRDLIGSWSAAGDWKKSVTLKEGLEKQLGQNGQLLYAKGCEINDQEQKGFTEALAVAQKSDVVVLVLGEAWDMSGEAASRSDITLPGVQTDLLQALQQTGKPLIVVLMNGRPLALEKEVSLANAMLETWFLGTTAGDAIADVIFGKYNPSGKLPITFPRSVGQVPTFYNMKNTGRPMDPNNKYTSKYLDIPNTPLFPFGFGLSYSSFEYTGLEVSTSQLPFNGKLEVSVSVKNTGTVSGEEVVQLYIRDLVASVTRPVKELKGFQKILLTPGESRTVSFELTSDDLAFYTKDMTFTAEPGKFKVMVGTNSEELQETEFELTGKSVH</sequence>
<evidence type="ECO:0000313" key="13">
    <source>
        <dbReference type="Proteomes" id="UP001403385"/>
    </source>
</evidence>
<evidence type="ECO:0000256" key="6">
    <source>
        <dbReference type="ARBA" id="ARBA00022764"/>
    </source>
</evidence>
<evidence type="ECO:0000256" key="3">
    <source>
        <dbReference type="ARBA" id="ARBA00005336"/>
    </source>
</evidence>
<dbReference type="InterPro" id="IPR001764">
    <property type="entry name" value="Glyco_hydro_3_N"/>
</dbReference>
<dbReference type="Pfam" id="PF00933">
    <property type="entry name" value="Glyco_hydro_3"/>
    <property type="match status" value="1"/>
</dbReference>
<dbReference type="InterPro" id="IPR036881">
    <property type="entry name" value="Glyco_hydro_3_C_sf"/>
</dbReference>
<dbReference type="FunFam" id="3.20.20.300:FF:000005">
    <property type="entry name" value="Periplasmic beta-glucosidase"/>
    <property type="match status" value="1"/>
</dbReference>
<dbReference type="SUPFAM" id="SSF51445">
    <property type="entry name" value="(Trans)glycosidases"/>
    <property type="match status" value="1"/>
</dbReference>
<evidence type="ECO:0000256" key="1">
    <source>
        <dbReference type="ARBA" id="ARBA00000448"/>
    </source>
</evidence>
<comment type="subcellular location">
    <subcellularLocation>
        <location evidence="2">Periplasm</location>
    </subcellularLocation>
</comment>
<dbReference type="InterPro" id="IPR002772">
    <property type="entry name" value="Glyco_hydro_3_C"/>
</dbReference>
<organism evidence="12 13">
    <name type="scientific">Rapidithrix thailandica</name>
    <dbReference type="NCBI Taxonomy" id="413964"/>
    <lineage>
        <taxon>Bacteria</taxon>
        <taxon>Pseudomonadati</taxon>
        <taxon>Bacteroidota</taxon>
        <taxon>Cytophagia</taxon>
        <taxon>Cytophagales</taxon>
        <taxon>Flammeovirgaceae</taxon>
        <taxon>Rapidithrix</taxon>
    </lineage>
</organism>
<gene>
    <name evidence="12" type="ORF">AAG747_23880</name>
</gene>
<dbReference type="Pfam" id="PF01915">
    <property type="entry name" value="Glyco_hydro_3_C"/>
    <property type="match status" value="1"/>
</dbReference>
<dbReference type="PRINTS" id="PR00133">
    <property type="entry name" value="GLHYDRLASE3"/>
</dbReference>
<evidence type="ECO:0000256" key="7">
    <source>
        <dbReference type="ARBA" id="ARBA00022801"/>
    </source>
</evidence>
<feature type="domain" description="Fibronectin type III-like" evidence="11">
    <location>
        <begin position="668"/>
        <end position="737"/>
    </location>
</feature>
<dbReference type="Proteomes" id="UP001403385">
    <property type="component" value="Unassembled WGS sequence"/>
</dbReference>
<dbReference type="SUPFAM" id="SSF52279">
    <property type="entry name" value="Beta-D-glucan exohydrolase, C-terminal domain"/>
    <property type="match status" value="1"/>
</dbReference>
<evidence type="ECO:0000256" key="10">
    <source>
        <dbReference type="RuleBase" id="RU361161"/>
    </source>
</evidence>
<dbReference type="Gene3D" id="3.40.50.1700">
    <property type="entry name" value="Glycoside hydrolase family 3 C-terminal domain"/>
    <property type="match status" value="1"/>
</dbReference>
<dbReference type="EMBL" id="JBDKWZ010000018">
    <property type="protein sequence ID" value="MEN7550982.1"/>
    <property type="molecule type" value="Genomic_DNA"/>
</dbReference>
<dbReference type="InterPro" id="IPR019800">
    <property type="entry name" value="Glyco_hydro_3_AS"/>
</dbReference>
<comment type="caution">
    <text evidence="12">The sequence shown here is derived from an EMBL/GenBank/DDBJ whole genome shotgun (WGS) entry which is preliminary data.</text>
</comment>
<evidence type="ECO:0000313" key="12">
    <source>
        <dbReference type="EMBL" id="MEN7550982.1"/>
    </source>
</evidence>
<evidence type="ECO:0000256" key="5">
    <source>
        <dbReference type="ARBA" id="ARBA00022729"/>
    </source>
</evidence>
<dbReference type="Pfam" id="PF14310">
    <property type="entry name" value="Fn3-like"/>
    <property type="match status" value="1"/>
</dbReference>
<keyword evidence="7 10" id="KW-0378">Hydrolase</keyword>
<evidence type="ECO:0000256" key="2">
    <source>
        <dbReference type="ARBA" id="ARBA00004418"/>
    </source>
</evidence>
<dbReference type="FunFam" id="2.60.40.10:FF:000495">
    <property type="entry name" value="Periplasmic beta-glucosidase"/>
    <property type="match status" value="1"/>
</dbReference>
<dbReference type="SMART" id="SM01217">
    <property type="entry name" value="Fn3_like"/>
    <property type="match status" value="1"/>
</dbReference>
<dbReference type="PANTHER" id="PTHR30620:SF16">
    <property type="entry name" value="LYSOSOMAL BETA GLUCOSIDASE"/>
    <property type="match status" value="1"/>
</dbReference>
<dbReference type="InterPro" id="IPR026891">
    <property type="entry name" value="Fn3-like"/>
</dbReference>
<accession>A0AAW9S492</accession>
<dbReference type="GO" id="GO:0009251">
    <property type="term" value="P:glucan catabolic process"/>
    <property type="evidence" value="ECO:0007669"/>
    <property type="project" value="TreeGrafter"/>
</dbReference>
<keyword evidence="8 10" id="KW-0326">Glycosidase</keyword>
<proteinExistence type="inferred from homology"/>
<dbReference type="FunFam" id="3.40.50.1700:FF:000004">
    <property type="entry name" value="Periplasmic beta-glucosidase"/>
    <property type="match status" value="1"/>
</dbReference>
<dbReference type="GO" id="GO:0042597">
    <property type="term" value="C:periplasmic space"/>
    <property type="evidence" value="ECO:0007669"/>
    <property type="project" value="UniProtKB-SubCell"/>
</dbReference>
<dbReference type="Gene3D" id="2.60.40.10">
    <property type="entry name" value="Immunoglobulins"/>
    <property type="match status" value="1"/>
</dbReference>
<dbReference type="AlphaFoldDB" id="A0AAW9S492"/>
<protein>
    <recommendedName>
        <fullName evidence="9">Periplasmic beta-glucosidase</fullName>
        <ecNumber evidence="4">3.2.1.21</ecNumber>
    </recommendedName>
</protein>
<comment type="catalytic activity">
    <reaction evidence="1">
        <text>Hydrolysis of terminal, non-reducing beta-D-glucosyl residues with release of beta-D-glucose.</text>
        <dbReference type="EC" id="3.2.1.21"/>
    </reaction>
</comment>
<name>A0AAW9S492_9BACT</name>
<dbReference type="Gene3D" id="3.20.20.300">
    <property type="entry name" value="Glycoside hydrolase, family 3, N-terminal domain"/>
    <property type="match status" value="1"/>
</dbReference>
<dbReference type="GO" id="GO:0008422">
    <property type="term" value="F:beta-glucosidase activity"/>
    <property type="evidence" value="ECO:0007669"/>
    <property type="project" value="UniProtKB-EC"/>
</dbReference>
<dbReference type="RefSeq" id="WP_346823764.1">
    <property type="nucleotide sequence ID" value="NZ_JBDKWZ010000018.1"/>
</dbReference>
<dbReference type="EC" id="3.2.1.21" evidence="4"/>
<evidence type="ECO:0000256" key="8">
    <source>
        <dbReference type="ARBA" id="ARBA00023295"/>
    </source>
</evidence>
<dbReference type="InterPro" id="IPR013783">
    <property type="entry name" value="Ig-like_fold"/>
</dbReference>
<dbReference type="PANTHER" id="PTHR30620">
    <property type="entry name" value="PERIPLASMIC BETA-GLUCOSIDASE-RELATED"/>
    <property type="match status" value="1"/>
</dbReference>
<evidence type="ECO:0000256" key="4">
    <source>
        <dbReference type="ARBA" id="ARBA00012744"/>
    </source>
</evidence>
<dbReference type="InterPro" id="IPR036962">
    <property type="entry name" value="Glyco_hydro_3_N_sf"/>
</dbReference>
<dbReference type="InterPro" id="IPR017853">
    <property type="entry name" value="GH"/>
</dbReference>
<keyword evidence="6" id="KW-0574">Periplasm</keyword>
<dbReference type="InterPro" id="IPR051915">
    <property type="entry name" value="Cellulose_Degrad_GH3"/>
</dbReference>
<dbReference type="PROSITE" id="PS51257">
    <property type="entry name" value="PROKAR_LIPOPROTEIN"/>
    <property type="match status" value="1"/>
</dbReference>
<comment type="similarity">
    <text evidence="3 10">Belongs to the glycosyl hydrolase 3 family.</text>
</comment>
<keyword evidence="13" id="KW-1185">Reference proteome</keyword>
<evidence type="ECO:0000256" key="9">
    <source>
        <dbReference type="ARBA" id="ARBA00067498"/>
    </source>
</evidence>
<evidence type="ECO:0000259" key="11">
    <source>
        <dbReference type="SMART" id="SM01217"/>
    </source>
</evidence>
<keyword evidence="5" id="KW-0732">Signal</keyword>
<dbReference type="PROSITE" id="PS00775">
    <property type="entry name" value="GLYCOSYL_HYDROL_F3"/>
    <property type="match status" value="1"/>
</dbReference>